<dbReference type="InterPro" id="IPR002401">
    <property type="entry name" value="Cyt_P450_E_grp-I"/>
</dbReference>
<keyword evidence="7" id="KW-0503">Monooxygenase</keyword>
<dbReference type="GO" id="GO:0020037">
    <property type="term" value="F:heme binding"/>
    <property type="evidence" value="ECO:0007669"/>
    <property type="project" value="InterPro"/>
</dbReference>
<keyword evidence="2" id="KW-0812">Transmembrane</keyword>
<accession>A0AAV5FMM6</accession>
<dbReference type="GO" id="GO:0005506">
    <property type="term" value="F:iron ion binding"/>
    <property type="evidence" value="ECO:0007669"/>
    <property type="project" value="InterPro"/>
</dbReference>
<keyword evidence="6 7" id="KW-0349">Heme</keyword>
<keyword evidence="6 7" id="KW-0408">Iron</keyword>
<evidence type="ECO:0000256" key="1">
    <source>
        <dbReference type="ARBA" id="ARBA00004167"/>
    </source>
</evidence>
<dbReference type="GO" id="GO:0016020">
    <property type="term" value="C:membrane"/>
    <property type="evidence" value="ECO:0007669"/>
    <property type="project" value="UniProtKB-SubCell"/>
</dbReference>
<dbReference type="Pfam" id="PF00067">
    <property type="entry name" value="p450"/>
    <property type="match status" value="1"/>
</dbReference>
<comment type="similarity">
    <text evidence="7">Belongs to the cytochrome P450 family.</text>
</comment>
<evidence type="ECO:0008006" key="10">
    <source>
        <dbReference type="Google" id="ProtNLM"/>
    </source>
</evidence>
<dbReference type="InterPro" id="IPR051103">
    <property type="entry name" value="Plant_metabolite_P450s"/>
</dbReference>
<keyword evidence="7" id="KW-0560">Oxidoreductase</keyword>
<keyword evidence="3 6" id="KW-0479">Metal-binding</keyword>
<dbReference type="InterPro" id="IPR001128">
    <property type="entry name" value="Cyt_P450"/>
</dbReference>
<dbReference type="SUPFAM" id="SSF48264">
    <property type="entry name" value="Cytochrome P450"/>
    <property type="match status" value="1"/>
</dbReference>
<comment type="caution">
    <text evidence="8">The sequence shown here is derived from an EMBL/GenBank/DDBJ whole genome shotgun (WGS) entry which is preliminary data.</text>
</comment>
<evidence type="ECO:0000256" key="4">
    <source>
        <dbReference type="ARBA" id="ARBA00022989"/>
    </source>
</evidence>
<organism evidence="8 9">
    <name type="scientific">Eleusine coracana subsp. coracana</name>
    <dbReference type="NCBI Taxonomy" id="191504"/>
    <lineage>
        <taxon>Eukaryota</taxon>
        <taxon>Viridiplantae</taxon>
        <taxon>Streptophyta</taxon>
        <taxon>Embryophyta</taxon>
        <taxon>Tracheophyta</taxon>
        <taxon>Spermatophyta</taxon>
        <taxon>Magnoliopsida</taxon>
        <taxon>Liliopsida</taxon>
        <taxon>Poales</taxon>
        <taxon>Poaceae</taxon>
        <taxon>PACMAD clade</taxon>
        <taxon>Chloridoideae</taxon>
        <taxon>Cynodonteae</taxon>
        <taxon>Eleusininae</taxon>
        <taxon>Eleusine</taxon>
    </lineage>
</organism>
<evidence type="ECO:0000256" key="6">
    <source>
        <dbReference type="PIRSR" id="PIRSR602401-1"/>
    </source>
</evidence>
<dbReference type="InterPro" id="IPR017972">
    <property type="entry name" value="Cyt_P450_CS"/>
</dbReference>
<keyword evidence="5" id="KW-0472">Membrane</keyword>
<dbReference type="PANTHER" id="PTHR24298:SF636">
    <property type="entry name" value="OS07G0451300 PROTEIN"/>
    <property type="match status" value="1"/>
</dbReference>
<keyword evidence="4" id="KW-1133">Transmembrane helix</keyword>
<evidence type="ECO:0000256" key="7">
    <source>
        <dbReference type="RuleBase" id="RU000461"/>
    </source>
</evidence>
<protein>
    <recommendedName>
        <fullName evidence="10">Cytochrome P450</fullName>
    </recommendedName>
</protein>
<evidence type="ECO:0000313" key="9">
    <source>
        <dbReference type="Proteomes" id="UP001054889"/>
    </source>
</evidence>
<dbReference type="AlphaFoldDB" id="A0AAV5FMM6"/>
<sequence length="96" mass="10269">MDKDAFLDMYAIPKGSTVNVSLANTGCDAILWTDPNMLTPERFMEGGEGSSVNCISGGQTTTKMMPFGAGQRACPGAANALMVLQSFVEELVKRFQ</sequence>
<keyword evidence="9" id="KW-1185">Reference proteome</keyword>
<dbReference type="Proteomes" id="UP001054889">
    <property type="component" value="Unassembled WGS sequence"/>
</dbReference>
<dbReference type="PROSITE" id="PS00086">
    <property type="entry name" value="CYTOCHROME_P450"/>
    <property type="match status" value="1"/>
</dbReference>
<proteinExistence type="inferred from homology"/>
<dbReference type="GO" id="GO:0016709">
    <property type="term" value="F:oxidoreductase activity, acting on paired donors, with incorporation or reduction of molecular oxygen, NAD(P)H as one donor, and incorporation of one atom of oxygen"/>
    <property type="evidence" value="ECO:0007669"/>
    <property type="project" value="TreeGrafter"/>
</dbReference>
<comment type="cofactor">
    <cofactor evidence="6">
        <name>heme</name>
        <dbReference type="ChEBI" id="CHEBI:30413"/>
    </cofactor>
</comment>
<evidence type="ECO:0000256" key="3">
    <source>
        <dbReference type="ARBA" id="ARBA00022723"/>
    </source>
</evidence>
<evidence type="ECO:0000313" key="8">
    <source>
        <dbReference type="EMBL" id="GJN35993.1"/>
    </source>
</evidence>
<dbReference type="PRINTS" id="PR00463">
    <property type="entry name" value="EP450I"/>
</dbReference>
<feature type="binding site" description="axial binding residue" evidence="6">
    <location>
        <position position="74"/>
    </location>
    <ligand>
        <name>heme</name>
        <dbReference type="ChEBI" id="CHEBI:30413"/>
    </ligand>
    <ligandPart>
        <name>Fe</name>
        <dbReference type="ChEBI" id="CHEBI:18248"/>
    </ligandPart>
</feature>
<dbReference type="InterPro" id="IPR036396">
    <property type="entry name" value="Cyt_P450_sf"/>
</dbReference>
<reference evidence="8" key="2">
    <citation type="submission" date="2021-12" db="EMBL/GenBank/DDBJ databases">
        <title>Resequencing data analysis of finger millet.</title>
        <authorList>
            <person name="Hatakeyama M."/>
            <person name="Aluri S."/>
            <person name="Balachadran M.T."/>
            <person name="Sivarajan S.R."/>
            <person name="Poveda L."/>
            <person name="Shimizu-Inatsugi R."/>
            <person name="Schlapbach R."/>
            <person name="Sreeman S.M."/>
            <person name="Shimizu K.K."/>
        </authorList>
    </citation>
    <scope>NUCLEOTIDE SEQUENCE</scope>
</reference>
<dbReference type="EMBL" id="BQKI01000088">
    <property type="protein sequence ID" value="GJN35993.1"/>
    <property type="molecule type" value="Genomic_DNA"/>
</dbReference>
<reference evidence="8" key="1">
    <citation type="journal article" date="2018" name="DNA Res.">
        <title>Multiple hybrid de novo genome assembly of finger millet, an orphan allotetraploid crop.</title>
        <authorList>
            <person name="Hatakeyama M."/>
            <person name="Aluri S."/>
            <person name="Balachadran M.T."/>
            <person name="Sivarajan S.R."/>
            <person name="Patrignani A."/>
            <person name="Gruter S."/>
            <person name="Poveda L."/>
            <person name="Shimizu-Inatsugi R."/>
            <person name="Baeten J."/>
            <person name="Francoijs K.J."/>
            <person name="Nataraja K.N."/>
            <person name="Reddy Y.A.N."/>
            <person name="Phadnis S."/>
            <person name="Ravikumar R.L."/>
            <person name="Schlapbach R."/>
            <person name="Sreeman S.M."/>
            <person name="Shimizu K.K."/>
        </authorList>
    </citation>
    <scope>NUCLEOTIDE SEQUENCE</scope>
</reference>
<evidence type="ECO:0000256" key="5">
    <source>
        <dbReference type="ARBA" id="ARBA00023136"/>
    </source>
</evidence>
<comment type="subcellular location">
    <subcellularLocation>
        <location evidence="1">Membrane</location>
        <topology evidence="1">Single-pass membrane protein</topology>
    </subcellularLocation>
</comment>
<evidence type="ECO:0000256" key="2">
    <source>
        <dbReference type="ARBA" id="ARBA00022692"/>
    </source>
</evidence>
<dbReference type="Gene3D" id="1.10.630.10">
    <property type="entry name" value="Cytochrome P450"/>
    <property type="match status" value="1"/>
</dbReference>
<name>A0AAV5FMM6_ELECO</name>
<gene>
    <name evidence="8" type="primary">gb24815</name>
    <name evidence="8" type="ORF">PR202_gb24815</name>
</gene>
<dbReference type="PANTHER" id="PTHR24298">
    <property type="entry name" value="FLAVONOID 3'-MONOOXYGENASE-RELATED"/>
    <property type="match status" value="1"/>
</dbReference>